<gene>
    <name evidence="1" type="ordered locus">CT1056</name>
</gene>
<dbReference type="EnsemblBacteria" id="AAM72289">
    <property type="protein sequence ID" value="AAM72289"/>
    <property type="gene ID" value="CT1056"/>
</dbReference>
<sequence length="88" mass="10486">MYDQLTNLIVLKTYYKNKRIDRTAYSVTALFKVTCPVYPVRSSVYRPVRYRQIVNLLLNTPFCYYQLSIVFRIFPHRTILWALCPATS</sequence>
<organism evidence="1 2">
    <name type="scientific">Chlorobaculum tepidum (strain ATCC 49652 / DSM 12025 / NBRC 103806 / TLS)</name>
    <name type="common">Chlorobium tepidum</name>
    <dbReference type="NCBI Taxonomy" id="194439"/>
    <lineage>
        <taxon>Bacteria</taxon>
        <taxon>Pseudomonadati</taxon>
        <taxon>Chlorobiota</taxon>
        <taxon>Chlorobiia</taxon>
        <taxon>Chlorobiales</taxon>
        <taxon>Chlorobiaceae</taxon>
        <taxon>Chlorobaculum</taxon>
    </lineage>
</organism>
<dbReference type="HOGENOM" id="CLU_2463483_0_0_10"/>
<dbReference type="STRING" id="194439.CT1056"/>
<dbReference type="Proteomes" id="UP000001007">
    <property type="component" value="Chromosome"/>
</dbReference>
<dbReference type="EMBL" id="AE006470">
    <property type="protein sequence ID" value="AAM72289.1"/>
    <property type="molecule type" value="Genomic_DNA"/>
</dbReference>
<dbReference type="KEGG" id="cte:CT1056"/>
<reference evidence="1 2" key="1">
    <citation type="journal article" date="2002" name="Proc. Natl. Acad. Sci. U.S.A.">
        <title>The complete genome sequence of Chlorobium tepidum TLS, a photosynthetic, anaerobic, green-sulfur bacterium.</title>
        <authorList>
            <person name="Eisen J.A."/>
            <person name="Nelson K.E."/>
            <person name="Paulsen I.T."/>
            <person name="Heidelberg J.F."/>
            <person name="Wu M."/>
            <person name="Dodson R.J."/>
            <person name="Deboy R."/>
            <person name="Gwinn M.L."/>
            <person name="Nelson W.C."/>
            <person name="Haft D.H."/>
            <person name="Hickey E.K."/>
            <person name="Peterson J.D."/>
            <person name="Durkin A.S."/>
            <person name="Kolonay J.L."/>
            <person name="Yang F."/>
            <person name="Holt I."/>
            <person name="Umayam L.A."/>
            <person name="Mason T."/>
            <person name="Brenner M."/>
            <person name="Shea T.P."/>
            <person name="Parksey D."/>
            <person name="Nierman W.C."/>
            <person name="Feldblyum T.V."/>
            <person name="Hansen C.L."/>
            <person name="Craven M.B."/>
            <person name="Radune D."/>
            <person name="Vamathevan J."/>
            <person name="Khouri H."/>
            <person name="White O."/>
            <person name="Gruber T.M."/>
            <person name="Ketchum K.A."/>
            <person name="Venter J.C."/>
            <person name="Tettelin H."/>
            <person name="Bryant D.A."/>
            <person name="Fraser C.M."/>
        </authorList>
    </citation>
    <scope>NUCLEOTIDE SEQUENCE [LARGE SCALE GENOMIC DNA]</scope>
    <source>
        <strain evidence="2">ATCC 49652 / DSM 12025 / NBRC 103806 / TLS</strain>
    </source>
</reference>
<protein>
    <submittedName>
        <fullName evidence="1">Uncharacterized protein</fullName>
    </submittedName>
</protein>
<proteinExistence type="predicted"/>
<evidence type="ECO:0000313" key="1">
    <source>
        <dbReference type="EMBL" id="AAM72289.1"/>
    </source>
</evidence>
<dbReference type="AlphaFoldDB" id="Q8KDJ4"/>
<evidence type="ECO:0000313" key="2">
    <source>
        <dbReference type="Proteomes" id="UP000001007"/>
    </source>
</evidence>
<name>Q8KDJ4_CHLTE</name>
<keyword evidence="2" id="KW-1185">Reference proteome</keyword>
<accession>Q8KDJ4</accession>